<evidence type="ECO:0000313" key="1">
    <source>
        <dbReference type="EMBL" id="KAF1917137.1"/>
    </source>
</evidence>
<proteinExistence type="predicted"/>
<evidence type="ECO:0000313" key="2">
    <source>
        <dbReference type="Proteomes" id="UP000800096"/>
    </source>
</evidence>
<name>A0A6A5QT64_AMPQU</name>
<accession>A0A6A5QT64</accession>
<dbReference type="Proteomes" id="UP000800096">
    <property type="component" value="Unassembled WGS sequence"/>
</dbReference>
<keyword evidence="2" id="KW-1185">Reference proteome</keyword>
<dbReference type="EMBL" id="ML979135">
    <property type="protein sequence ID" value="KAF1917137.1"/>
    <property type="molecule type" value="Genomic_DNA"/>
</dbReference>
<protein>
    <submittedName>
        <fullName evidence="1">Uncharacterized protein</fullName>
    </submittedName>
</protein>
<organism evidence="1 2">
    <name type="scientific">Ampelomyces quisqualis</name>
    <name type="common">Powdery mildew agent</name>
    <dbReference type="NCBI Taxonomy" id="50730"/>
    <lineage>
        <taxon>Eukaryota</taxon>
        <taxon>Fungi</taxon>
        <taxon>Dikarya</taxon>
        <taxon>Ascomycota</taxon>
        <taxon>Pezizomycotina</taxon>
        <taxon>Dothideomycetes</taxon>
        <taxon>Pleosporomycetidae</taxon>
        <taxon>Pleosporales</taxon>
        <taxon>Pleosporineae</taxon>
        <taxon>Phaeosphaeriaceae</taxon>
        <taxon>Ampelomyces</taxon>
    </lineage>
</organism>
<sequence length="171" mass="18936">MKLICPTEEVQEKPMPPFTIRKISILLPHPGRNLVPPLRQRLTLRPLAPNQPLNPTPMSIPLPTAALPPSSPFHPLSNPSNHTHTLLPPHRHFPHPIPWFGHDIHDFATFDDLIAWLEQVAGYSAAEDGSGLVGADAVAFEVEDDCLDCYGVGHWILCFGVVMNRTGSRLQ</sequence>
<gene>
    <name evidence="1" type="ORF">BDU57DRAFT_257234</name>
</gene>
<reference evidence="1" key="1">
    <citation type="journal article" date="2020" name="Stud. Mycol.">
        <title>101 Dothideomycetes genomes: a test case for predicting lifestyles and emergence of pathogens.</title>
        <authorList>
            <person name="Haridas S."/>
            <person name="Albert R."/>
            <person name="Binder M."/>
            <person name="Bloem J."/>
            <person name="Labutti K."/>
            <person name="Salamov A."/>
            <person name="Andreopoulos B."/>
            <person name="Baker S."/>
            <person name="Barry K."/>
            <person name="Bills G."/>
            <person name="Bluhm B."/>
            <person name="Cannon C."/>
            <person name="Castanera R."/>
            <person name="Culley D."/>
            <person name="Daum C."/>
            <person name="Ezra D."/>
            <person name="Gonzalez J."/>
            <person name="Henrissat B."/>
            <person name="Kuo A."/>
            <person name="Liang C."/>
            <person name="Lipzen A."/>
            <person name="Lutzoni F."/>
            <person name="Magnuson J."/>
            <person name="Mondo S."/>
            <person name="Nolan M."/>
            <person name="Ohm R."/>
            <person name="Pangilinan J."/>
            <person name="Park H.-J."/>
            <person name="Ramirez L."/>
            <person name="Alfaro M."/>
            <person name="Sun H."/>
            <person name="Tritt A."/>
            <person name="Yoshinaga Y."/>
            <person name="Zwiers L.-H."/>
            <person name="Turgeon B."/>
            <person name="Goodwin S."/>
            <person name="Spatafora J."/>
            <person name="Crous P."/>
            <person name="Grigoriev I."/>
        </authorList>
    </citation>
    <scope>NUCLEOTIDE SEQUENCE</scope>
    <source>
        <strain evidence="1">HMLAC05119</strain>
    </source>
</reference>
<dbReference type="AlphaFoldDB" id="A0A6A5QT64"/>